<evidence type="ECO:0000256" key="1">
    <source>
        <dbReference type="ARBA" id="ARBA00004167"/>
    </source>
</evidence>
<keyword evidence="2 11" id="KW-0812">Transmembrane</keyword>
<dbReference type="FunFam" id="2.60.40.60:FF:000002">
    <property type="entry name" value="Protocadherin alpha 2"/>
    <property type="match status" value="1"/>
</dbReference>
<dbReference type="FunFam" id="2.60.40.60:FF:000018">
    <property type="entry name" value="Protocadherin gamma c3"/>
    <property type="match status" value="1"/>
</dbReference>
<evidence type="ECO:0000256" key="3">
    <source>
        <dbReference type="ARBA" id="ARBA00022737"/>
    </source>
</evidence>
<feature type="region of interest" description="Disordered" evidence="10">
    <location>
        <begin position="539"/>
        <end position="575"/>
    </location>
</feature>
<keyword evidence="7 11" id="KW-0472">Membrane</keyword>
<dbReference type="InterPro" id="IPR002126">
    <property type="entry name" value="Cadherin-like_dom"/>
</dbReference>
<comment type="caution">
    <text evidence="13">The sequence shown here is derived from an EMBL/GenBank/DDBJ whole genome shotgun (WGS) entry which is preliminary data.</text>
</comment>
<proteinExistence type="predicted"/>
<evidence type="ECO:0000256" key="8">
    <source>
        <dbReference type="ARBA" id="ARBA00023180"/>
    </source>
</evidence>
<protein>
    <recommendedName>
        <fullName evidence="12">Cadherin domain-containing protein</fullName>
    </recommendedName>
</protein>
<feature type="transmembrane region" description="Helical" evidence="11">
    <location>
        <begin position="361"/>
        <end position="383"/>
    </location>
</feature>
<keyword evidence="6 11" id="KW-1133">Transmembrane helix</keyword>
<dbReference type="GO" id="GO:0005509">
    <property type="term" value="F:calcium ion binding"/>
    <property type="evidence" value="ECO:0007669"/>
    <property type="project" value="UniProtKB-UniRule"/>
</dbReference>
<evidence type="ECO:0000313" key="14">
    <source>
        <dbReference type="Proteomes" id="UP000438429"/>
    </source>
</evidence>
<dbReference type="GO" id="GO:0009653">
    <property type="term" value="P:anatomical structure morphogenesis"/>
    <property type="evidence" value="ECO:0007669"/>
    <property type="project" value="UniProtKB-ARBA"/>
</dbReference>
<evidence type="ECO:0000256" key="2">
    <source>
        <dbReference type="ARBA" id="ARBA00022692"/>
    </source>
</evidence>
<dbReference type="GO" id="GO:0007156">
    <property type="term" value="P:homophilic cell adhesion via plasma membrane adhesion molecules"/>
    <property type="evidence" value="ECO:0007669"/>
    <property type="project" value="InterPro"/>
</dbReference>
<dbReference type="SMART" id="SM00112">
    <property type="entry name" value="CA"/>
    <property type="match status" value="3"/>
</dbReference>
<evidence type="ECO:0000256" key="9">
    <source>
        <dbReference type="PROSITE-ProRule" id="PRU00043"/>
    </source>
</evidence>
<dbReference type="InterPro" id="IPR020894">
    <property type="entry name" value="Cadherin_CS"/>
</dbReference>
<dbReference type="InterPro" id="IPR050174">
    <property type="entry name" value="Protocadherin/Cadherin-CA"/>
</dbReference>
<keyword evidence="3" id="KW-0677">Repeat</keyword>
<dbReference type="InterPro" id="IPR032455">
    <property type="entry name" value="Cadherin_C"/>
</dbReference>
<dbReference type="CDD" id="cd11304">
    <property type="entry name" value="Cadherin_repeat"/>
    <property type="match status" value="3"/>
</dbReference>
<dbReference type="Proteomes" id="UP000438429">
    <property type="component" value="Unassembled WGS sequence"/>
</dbReference>
<evidence type="ECO:0000256" key="11">
    <source>
        <dbReference type="SAM" id="Phobius"/>
    </source>
</evidence>
<evidence type="ECO:0000256" key="10">
    <source>
        <dbReference type="SAM" id="MobiDB-lite"/>
    </source>
</evidence>
<dbReference type="PANTHER" id="PTHR24028:SF348">
    <property type="entry name" value="PROTOCADHERIN 10"/>
    <property type="match status" value="1"/>
</dbReference>
<feature type="domain" description="Cadherin" evidence="12">
    <location>
        <begin position="135"/>
        <end position="242"/>
    </location>
</feature>
<dbReference type="PROSITE" id="PS00232">
    <property type="entry name" value="CADHERIN_1"/>
    <property type="match status" value="2"/>
</dbReference>
<feature type="compositionally biased region" description="Basic and acidic residues" evidence="10">
    <location>
        <begin position="623"/>
        <end position="635"/>
    </location>
</feature>
<evidence type="ECO:0000256" key="6">
    <source>
        <dbReference type="ARBA" id="ARBA00022989"/>
    </source>
</evidence>
<dbReference type="InterPro" id="IPR015919">
    <property type="entry name" value="Cadherin-like_sf"/>
</dbReference>
<name>A0A6A4SZV2_SCOMX</name>
<feature type="compositionally biased region" description="Basic and acidic residues" evidence="10">
    <location>
        <begin position="550"/>
        <end position="567"/>
    </location>
</feature>
<evidence type="ECO:0000256" key="5">
    <source>
        <dbReference type="ARBA" id="ARBA00022889"/>
    </source>
</evidence>
<keyword evidence="5" id="KW-0130">Cell adhesion</keyword>
<dbReference type="PRINTS" id="PR00205">
    <property type="entry name" value="CADHERIN"/>
</dbReference>
<comment type="subcellular location">
    <subcellularLocation>
        <location evidence="1">Membrane</location>
        <topology evidence="1">Single-pass membrane protein</topology>
    </subcellularLocation>
</comment>
<organism evidence="13 14">
    <name type="scientific">Scophthalmus maximus</name>
    <name type="common">Turbot</name>
    <name type="synonym">Psetta maxima</name>
    <dbReference type="NCBI Taxonomy" id="52904"/>
    <lineage>
        <taxon>Eukaryota</taxon>
        <taxon>Metazoa</taxon>
        <taxon>Chordata</taxon>
        <taxon>Craniata</taxon>
        <taxon>Vertebrata</taxon>
        <taxon>Euteleostomi</taxon>
        <taxon>Actinopterygii</taxon>
        <taxon>Neopterygii</taxon>
        <taxon>Teleostei</taxon>
        <taxon>Neoteleostei</taxon>
        <taxon>Acanthomorphata</taxon>
        <taxon>Carangaria</taxon>
        <taxon>Pleuronectiformes</taxon>
        <taxon>Pleuronectoidei</taxon>
        <taxon>Scophthalmidae</taxon>
        <taxon>Scophthalmus</taxon>
    </lineage>
</organism>
<dbReference type="AlphaFoldDB" id="A0A6A4SZV2"/>
<dbReference type="Gene3D" id="2.60.40.60">
    <property type="entry name" value="Cadherins"/>
    <property type="match status" value="3"/>
</dbReference>
<evidence type="ECO:0000256" key="7">
    <source>
        <dbReference type="ARBA" id="ARBA00023136"/>
    </source>
</evidence>
<accession>A0A6A4SZV2</accession>
<reference evidence="13 14" key="1">
    <citation type="submission" date="2019-06" db="EMBL/GenBank/DDBJ databases">
        <title>Draft genomes of female and male turbot (Scophthalmus maximus).</title>
        <authorList>
            <person name="Xu H."/>
            <person name="Xu X.-W."/>
            <person name="Shao C."/>
            <person name="Chen S."/>
        </authorList>
    </citation>
    <scope>NUCLEOTIDE SEQUENCE [LARGE SCALE GENOMIC DNA]</scope>
    <source>
        <strain evidence="13">Ysfricsl-2016a</strain>
        <tissue evidence="13">Blood</tissue>
    </source>
</reference>
<sequence length="635" mass="69236">MMQRTEIAAGQRERIPLACLTDGTFRQTDITVEISESATPGTRFPLESAFDPDVGSNALRTYDITTNNYFYLDVQTQTDGNKFAELVLEKPLDREQQAAHRYVLTAVDGGQPPRTGTALLVVKVLDSNDNVPVFDQPVYTVSLPENAPVGTLVIQLNATDLDEGLNGEIVYSFSNHISSRVKDLFSIDPRTGRVEVRGEVDFEESSLYQIFIQAKDLGPNAVPAHCKVLVKVNDLNDNAPEITFSTVTESVSERAAPGTVIALLSVTDHDAEENGQRGNENGMFRMDWRTGELRTARRVTAKRDPHQLYDLLIEVRDHGQPPLSSSASVLVVLVDSVAESHGGADRGGAAKAKDGTLDLTLILIIALGSVSFIFLLVMIVLAVRCQKDKKLNFYTCLTSDCCLSCGACCSQQGRARKKKLSKSDIMLVQSAVNVSGAGTAQVPVEESGSFGSHHQNQNYCYQVCLTPESAKTDLMFLKPRSPSRSTDTEHNPCGAIVTGYTDQQPDIISNGSILSSETKHQRAELSYLVDRPRRVNSSAFQEADLVSSKDSGHGDSEQGDSDHDATNRGHSSGADLFSNCTEECKALGHSDRCWMPSFMPSDGRQGADYRSNLHVPGMDSVPDTERETDRTASFV</sequence>
<dbReference type="SUPFAM" id="SSF49313">
    <property type="entry name" value="Cadherin-like"/>
    <property type="match status" value="3"/>
</dbReference>
<keyword evidence="8" id="KW-0325">Glycoprotein</keyword>
<evidence type="ECO:0000313" key="13">
    <source>
        <dbReference type="EMBL" id="KAF0039247.1"/>
    </source>
</evidence>
<dbReference type="PANTHER" id="PTHR24028">
    <property type="entry name" value="CADHERIN-87A"/>
    <property type="match status" value="1"/>
</dbReference>
<dbReference type="GO" id="GO:0005886">
    <property type="term" value="C:plasma membrane"/>
    <property type="evidence" value="ECO:0007669"/>
    <property type="project" value="InterPro"/>
</dbReference>
<keyword evidence="4 9" id="KW-0106">Calcium</keyword>
<evidence type="ECO:0000259" key="12">
    <source>
        <dbReference type="PROSITE" id="PS50268"/>
    </source>
</evidence>
<feature type="domain" description="Cadherin" evidence="12">
    <location>
        <begin position="243"/>
        <end position="335"/>
    </location>
</feature>
<feature type="domain" description="Cadherin" evidence="12">
    <location>
        <begin position="26"/>
        <end position="134"/>
    </location>
</feature>
<dbReference type="EMBL" id="VEVO01000007">
    <property type="protein sequence ID" value="KAF0039247.1"/>
    <property type="molecule type" value="Genomic_DNA"/>
</dbReference>
<dbReference type="Pfam" id="PF00028">
    <property type="entry name" value="Cadherin"/>
    <property type="match status" value="3"/>
</dbReference>
<feature type="region of interest" description="Disordered" evidence="10">
    <location>
        <begin position="603"/>
        <end position="635"/>
    </location>
</feature>
<dbReference type="PROSITE" id="PS50268">
    <property type="entry name" value="CADHERIN_2"/>
    <property type="match status" value="3"/>
</dbReference>
<dbReference type="Pfam" id="PF16492">
    <property type="entry name" value="Cadherin_C_2"/>
    <property type="match status" value="1"/>
</dbReference>
<gene>
    <name evidence="13" type="ORF">F2P81_007482</name>
</gene>
<evidence type="ECO:0000256" key="4">
    <source>
        <dbReference type="ARBA" id="ARBA00022837"/>
    </source>
</evidence>